<evidence type="ECO:0000256" key="3">
    <source>
        <dbReference type="ARBA" id="ARBA00012824"/>
    </source>
</evidence>
<organism evidence="8 9">
    <name type="scientific">Pollutimonas harenae</name>
    <dbReference type="NCBI Taxonomy" id="657015"/>
    <lineage>
        <taxon>Bacteria</taxon>
        <taxon>Pseudomonadati</taxon>
        <taxon>Pseudomonadota</taxon>
        <taxon>Betaproteobacteria</taxon>
        <taxon>Burkholderiales</taxon>
        <taxon>Alcaligenaceae</taxon>
        <taxon>Pollutimonas</taxon>
    </lineage>
</organism>
<evidence type="ECO:0000256" key="2">
    <source>
        <dbReference type="ARBA" id="ARBA00005297"/>
    </source>
</evidence>
<reference evidence="8 9" key="1">
    <citation type="submission" date="2020-07" db="EMBL/GenBank/DDBJ databases">
        <title>Taxonomic revisions and descriptions of new bacterial species based on genomic comparisons in the high-G+C-content subgroup of the family Alcaligenaceae.</title>
        <authorList>
            <person name="Szabo A."/>
            <person name="Felfoldi T."/>
        </authorList>
    </citation>
    <scope>NUCLEOTIDE SEQUENCE [LARGE SCALE GENOMIC DNA]</scope>
    <source>
        <strain evidence="8 9">DSM 25667</strain>
    </source>
</reference>
<dbReference type="SUPFAM" id="SSF56322">
    <property type="entry name" value="ADC synthase"/>
    <property type="match status" value="1"/>
</dbReference>
<dbReference type="NCBIfam" id="TIGR00543">
    <property type="entry name" value="isochor_syn"/>
    <property type="match status" value="1"/>
</dbReference>
<dbReference type="OrthoDB" id="9806579at2"/>
<evidence type="ECO:0000256" key="4">
    <source>
        <dbReference type="ARBA" id="ARBA00023235"/>
    </source>
</evidence>
<dbReference type="InterPro" id="IPR004561">
    <property type="entry name" value="IsoChor_synthase"/>
</dbReference>
<dbReference type="EC" id="5.4.4.2" evidence="3"/>
<keyword evidence="9" id="KW-1185">Reference proteome</keyword>
<dbReference type="PANTHER" id="PTHR42839">
    <property type="entry name" value="ISOCHORISMATE SYNTHASE ENTC"/>
    <property type="match status" value="1"/>
</dbReference>
<dbReference type="GO" id="GO:0008909">
    <property type="term" value="F:isochorismate synthase activity"/>
    <property type="evidence" value="ECO:0007669"/>
    <property type="project" value="UniProtKB-EC"/>
</dbReference>
<comment type="caution">
    <text evidence="8">The sequence shown here is derived from an EMBL/GenBank/DDBJ whole genome shotgun (WGS) entry which is preliminary data.</text>
</comment>
<feature type="region of interest" description="Disordered" evidence="6">
    <location>
        <begin position="1"/>
        <end position="22"/>
    </location>
</feature>
<sequence>MESGAETSGKHHQDGTSSPGTPWLLDEFQTGDFFFASPTRQYRGWAKNGLLSAYQPVSNDLVKSLFDQAAQRGVENPLMFGLIPFDASGNASLAIPLHWEAADIPGGDAGIKQTKGTRPTIVKRTPVPAPEQYGDMVRKALVLFAQGELKKVVLSRAMDVELDSPPDYTQLLPDLLKRNSHGYTFAIPIWDQGTGAPPGGVMVGASPELLVRRVGDRIYVNPLAGSIGRNSDPEKDQSLKAGLACSEKDLREHSYVVADIERILRDYCDELDVPAGPSVIGTDTLWHLSTYISGRLRDPSVTALELSCALHPTPAICGHPTSTAFKHIQELETVERGYYAGLVGWQHANGDGEWALALRCALHSSSKQLRLYAGAGTVAGSDPESEIKETATKMETFMRAIS</sequence>
<evidence type="ECO:0000313" key="9">
    <source>
        <dbReference type="Proteomes" id="UP000554144"/>
    </source>
</evidence>
<gene>
    <name evidence="8" type="ORF">H0A62_07135</name>
</gene>
<evidence type="ECO:0000259" key="7">
    <source>
        <dbReference type="Pfam" id="PF00425"/>
    </source>
</evidence>
<comment type="similarity">
    <text evidence="2">Belongs to the isochorismate synthase family.</text>
</comment>
<name>A0A853H2B2_9BURK</name>
<dbReference type="Proteomes" id="UP000554144">
    <property type="component" value="Unassembled WGS sequence"/>
</dbReference>
<feature type="domain" description="Chorismate-utilising enzyme C-terminal" evidence="7">
    <location>
        <begin position="131"/>
        <end position="393"/>
    </location>
</feature>
<proteinExistence type="inferred from homology"/>
<accession>A0A853H2B2</accession>
<dbReference type="Gene3D" id="3.60.120.10">
    <property type="entry name" value="Anthranilate synthase"/>
    <property type="match status" value="1"/>
</dbReference>
<protein>
    <recommendedName>
        <fullName evidence="3">isochorismate synthase</fullName>
        <ecNumber evidence="3">5.4.4.2</ecNumber>
    </recommendedName>
    <alternativeName>
        <fullName evidence="5">Isochorismate mutase</fullName>
    </alternativeName>
</protein>
<dbReference type="AlphaFoldDB" id="A0A853H2B2"/>
<keyword evidence="4 8" id="KW-0413">Isomerase</keyword>
<comment type="catalytic activity">
    <reaction evidence="1">
        <text>chorismate = isochorismate</text>
        <dbReference type="Rhea" id="RHEA:18985"/>
        <dbReference type="ChEBI" id="CHEBI:29748"/>
        <dbReference type="ChEBI" id="CHEBI:29780"/>
        <dbReference type="EC" id="5.4.4.2"/>
    </reaction>
</comment>
<dbReference type="Pfam" id="PF00425">
    <property type="entry name" value="Chorismate_bind"/>
    <property type="match status" value="1"/>
</dbReference>
<dbReference type="InterPro" id="IPR015890">
    <property type="entry name" value="Chorismate_C"/>
</dbReference>
<evidence type="ECO:0000313" key="8">
    <source>
        <dbReference type="EMBL" id="NYT85375.1"/>
    </source>
</evidence>
<dbReference type="InterPro" id="IPR005801">
    <property type="entry name" value="ADC_synthase"/>
</dbReference>
<dbReference type="RefSeq" id="WP_130038977.1">
    <property type="nucleotide sequence ID" value="NZ_JACCEV010000002.1"/>
</dbReference>
<dbReference type="EMBL" id="JACCEV010000002">
    <property type="protein sequence ID" value="NYT85375.1"/>
    <property type="molecule type" value="Genomic_DNA"/>
</dbReference>
<evidence type="ECO:0000256" key="5">
    <source>
        <dbReference type="ARBA" id="ARBA00041564"/>
    </source>
</evidence>
<dbReference type="GO" id="GO:0009697">
    <property type="term" value="P:salicylic acid biosynthetic process"/>
    <property type="evidence" value="ECO:0007669"/>
    <property type="project" value="TreeGrafter"/>
</dbReference>
<dbReference type="PANTHER" id="PTHR42839:SF2">
    <property type="entry name" value="ISOCHORISMATE SYNTHASE ENTC"/>
    <property type="match status" value="1"/>
</dbReference>
<evidence type="ECO:0000256" key="6">
    <source>
        <dbReference type="SAM" id="MobiDB-lite"/>
    </source>
</evidence>
<evidence type="ECO:0000256" key="1">
    <source>
        <dbReference type="ARBA" id="ARBA00000799"/>
    </source>
</evidence>